<dbReference type="Pfam" id="PF00884">
    <property type="entry name" value="Sulfatase"/>
    <property type="match status" value="1"/>
</dbReference>
<dbReference type="PANTHER" id="PTHR42693">
    <property type="entry name" value="ARYLSULFATASE FAMILY MEMBER"/>
    <property type="match status" value="1"/>
</dbReference>
<dbReference type="SUPFAM" id="SSF53649">
    <property type="entry name" value="Alkaline phosphatase-like"/>
    <property type="match status" value="1"/>
</dbReference>
<feature type="non-terminal residue" evidence="4">
    <location>
        <position position="1"/>
    </location>
</feature>
<feature type="transmembrane region" description="Helical" evidence="2">
    <location>
        <begin position="73"/>
        <end position="92"/>
    </location>
</feature>
<accession>A0A382ZUD1</accession>
<dbReference type="InterPro" id="IPR050738">
    <property type="entry name" value="Sulfatase"/>
</dbReference>
<dbReference type="PANTHER" id="PTHR42693:SF33">
    <property type="entry name" value="ARYLSULFATASE"/>
    <property type="match status" value="1"/>
</dbReference>
<name>A0A382ZUD1_9ZZZZ</name>
<evidence type="ECO:0000256" key="1">
    <source>
        <dbReference type="ARBA" id="ARBA00008779"/>
    </source>
</evidence>
<feature type="non-terminal residue" evidence="4">
    <location>
        <position position="255"/>
    </location>
</feature>
<proteinExistence type="inferred from homology"/>
<keyword evidence="2" id="KW-0472">Membrane</keyword>
<dbReference type="GO" id="GO:0004065">
    <property type="term" value="F:arylsulfatase activity"/>
    <property type="evidence" value="ECO:0007669"/>
    <property type="project" value="TreeGrafter"/>
</dbReference>
<dbReference type="InterPro" id="IPR017850">
    <property type="entry name" value="Alkaline_phosphatase_core_sf"/>
</dbReference>
<gene>
    <name evidence="4" type="ORF">METZ01_LOCUS451489</name>
</gene>
<evidence type="ECO:0000256" key="2">
    <source>
        <dbReference type="SAM" id="Phobius"/>
    </source>
</evidence>
<reference evidence="4" key="1">
    <citation type="submission" date="2018-05" db="EMBL/GenBank/DDBJ databases">
        <authorList>
            <person name="Lanie J.A."/>
            <person name="Ng W.-L."/>
            <person name="Kazmierczak K.M."/>
            <person name="Andrzejewski T.M."/>
            <person name="Davidsen T.M."/>
            <person name="Wayne K.J."/>
            <person name="Tettelin H."/>
            <person name="Glass J.I."/>
            <person name="Rusch D."/>
            <person name="Podicherti R."/>
            <person name="Tsui H.-C.T."/>
            <person name="Winkler M.E."/>
        </authorList>
    </citation>
    <scope>NUCLEOTIDE SEQUENCE</scope>
</reference>
<dbReference type="EMBL" id="UINC01186423">
    <property type="protein sequence ID" value="SVD98635.1"/>
    <property type="molecule type" value="Genomic_DNA"/>
</dbReference>
<protein>
    <recommendedName>
        <fullName evidence="3">Sulfatase N-terminal domain-containing protein</fullName>
    </recommendedName>
</protein>
<feature type="transmembrane region" description="Helical" evidence="2">
    <location>
        <begin position="26"/>
        <end position="47"/>
    </location>
</feature>
<feature type="domain" description="Sulfatase N-terminal" evidence="3">
    <location>
        <begin position="98"/>
        <end position="254"/>
    </location>
</feature>
<organism evidence="4">
    <name type="scientific">marine metagenome</name>
    <dbReference type="NCBI Taxonomy" id="408172"/>
    <lineage>
        <taxon>unclassified sequences</taxon>
        <taxon>metagenomes</taxon>
        <taxon>ecological metagenomes</taxon>
    </lineage>
</organism>
<comment type="similarity">
    <text evidence="1">Belongs to the sulfatase family.</text>
</comment>
<keyword evidence="2" id="KW-1133">Transmembrane helix</keyword>
<keyword evidence="2" id="KW-0812">Transmembrane</keyword>
<sequence length="255" mass="28511">HLVLLASRFYYRVHLQKGREAKQNPCLVSTTVTLFFGSFWFFLPPFYLGWQNNLPLGQVLGQVYSLARMRTPFALLAGLFAVLIAPSTVALAKAADRPNIIFFLSDDHRWDRMGCAGHPFLKTPTMDRLAAQGVRFSNMFVTTSICAASRATLLTGLYERTHQYTFGTPPIAGKFSQASYPAVLRVAGYRTGFIGKFGVNIAQADRELMFDSFQPIGRNPYLKKQPDGSLRHESELAGDRAIEFINQQKGDAPFC</sequence>
<dbReference type="InterPro" id="IPR000917">
    <property type="entry name" value="Sulfatase_N"/>
</dbReference>
<evidence type="ECO:0000259" key="3">
    <source>
        <dbReference type="Pfam" id="PF00884"/>
    </source>
</evidence>
<dbReference type="Gene3D" id="3.40.720.10">
    <property type="entry name" value="Alkaline Phosphatase, subunit A"/>
    <property type="match status" value="1"/>
</dbReference>
<evidence type="ECO:0000313" key="4">
    <source>
        <dbReference type="EMBL" id="SVD98635.1"/>
    </source>
</evidence>
<dbReference type="AlphaFoldDB" id="A0A382ZUD1"/>